<reference evidence="1" key="1">
    <citation type="submission" date="2016-10" db="EMBL/GenBank/DDBJ databases">
        <title>Sequence of Gallionella enrichment culture.</title>
        <authorList>
            <person name="Poehlein A."/>
            <person name="Muehling M."/>
            <person name="Daniel R."/>
        </authorList>
    </citation>
    <scope>NUCLEOTIDE SEQUENCE</scope>
</reference>
<dbReference type="InterPro" id="IPR036249">
    <property type="entry name" value="Thioredoxin-like_sf"/>
</dbReference>
<dbReference type="GO" id="GO:0016853">
    <property type="term" value="F:isomerase activity"/>
    <property type="evidence" value="ECO:0007669"/>
    <property type="project" value="UniProtKB-KW"/>
</dbReference>
<protein>
    <submittedName>
        <fullName evidence="1">Disulfide isomerase/thiol-disulfide oxidase</fullName>
    </submittedName>
</protein>
<organism evidence="1">
    <name type="scientific">mine drainage metagenome</name>
    <dbReference type="NCBI Taxonomy" id="410659"/>
    <lineage>
        <taxon>unclassified sequences</taxon>
        <taxon>metagenomes</taxon>
        <taxon>ecological metagenomes</taxon>
    </lineage>
</organism>
<sequence length="372" mass="39114">MNIRLRPPFTRPPGTRPRAGVAVRVATALLAALLIGAPAASAATSPSTAATEVHARQLADGLPDALRVLSASRSGAAHAIYMLWYAGDPHSRALFDWYRQHVADLDAIGVAVYWIPLPTSDADVLDADCLDSIAAFARCNAPGYRADSGDALDRLVANFNAWNAFAAAHGLRGVWAAWPSPRGWTGSANVLAGHDGSVDGAATFGLYLRKLGLGDLHPLLASLHTIAQPGVDGTQRLYVFWDPDCAYCHRDFLTIAANAAAIHAANPTLGIRWVPLGVLRPGSRAKAARALAGYAAMARDERGYDDADESGALSTAPDVAPALAREESENRLAWAALTGGGGTPSYLWTGHGAMRLTPGSPDDVMQFLAGLR</sequence>
<dbReference type="SUPFAM" id="SSF52833">
    <property type="entry name" value="Thioredoxin-like"/>
    <property type="match status" value="1"/>
</dbReference>
<name>A0A1J5R9X1_9ZZZZ</name>
<evidence type="ECO:0000313" key="1">
    <source>
        <dbReference type="EMBL" id="OIQ84957.1"/>
    </source>
</evidence>
<dbReference type="AlphaFoldDB" id="A0A1J5R9X1"/>
<gene>
    <name evidence="1" type="ORF">GALL_332150</name>
</gene>
<proteinExistence type="predicted"/>
<keyword evidence="1" id="KW-0413">Isomerase</keyword>
<dbReference type="EMBL" id="MLJW01000578">
    <property type="protein sequence ID" value="OIQ84957.1"/>
    <property type="molecule type" value="Genomic_DNA"/>
</dbReference>
<dbReference type="Gene3D" id="3.40.30.10">
    <property type="entry name" value="Glutaredoxin"/>
    <property type="match status" value="1"/>
</dbReference>
<comment type="caution">
    <text evidence="1">The sequence shown here is derived from an EMBL/GenBank/DDBJ whole genome shotgun (WGS) entry which is preliminary data.</text>
</comment>
<accession>A0A1J5R9X1</accession>